<comment type="caution">
    <text evidence="2">The sequence shown here is derived from an EMBL/GenBank/DDBJ whole genome shotgun (WGS) entry which is preliminary data.</text>
</comment>
<feature type="region of interest" description="Disordered" evidence="1">
    <location>
        <begin position="1"/>
        <end position="179"/>
    </location>
</feature>
<feature type="compositionally biased region" description="Basic and acidic residues" evidence="1">
    <location>
        <begin position="57"/>
        <end position="68"/>
    </location>
</feature>
<dbReference type="PANTHER" id="PTHR13621">
    <property type="entry name" value="PROLINE-RICH PROTEIN PRCC"/>
    <property type="match status" value="1"/>
</dbReference>
<keyword evidence="3" id="KW-1185">Reference proteome</keyword>
<evidence type="ECO:0000313" key="2">
    <source>
        <dbReference type="EMBL" id="KAJ8335245.1"/>
    </source>
</evidence>
<evidence type="ECO:0000256" key="1">
    <source>
        <dbReference type="SAM" id="MobiDB-lite"/>
    </source>
</evidence>
<proteinExistence type="predicted"/>
<gene>
    <name evidence="2" type="ORF">SKAU_G00408840</name>
</gene>
<feature type="compositionally biased region" description="Acidic residues" evidence="1">
    <location>
        <begin position="201"/>
        <end position="211"/>
    </location>
</feature>
<protein>
    <submittedName>
        <fullName evidence="2">Uncharacterized protein</fullName>
    </submittedName>
</protein>
<name>A0A9Q1EAL2_SYNKA</name>
<dbReference type="PANTHER" id="PTHR13621:SF2">
    <property type="entry name" value="PROLINE-RICH PROTEIN PRCC"/>
    <property type="match status" value="1"/>
</dbReference>
<dbReference type="InterPro" id="IPR018800">
    <property type="entry name" value="PRCC"/>
</dbReference>
<dbReference type="EMBL" id="JAINUF010000021">
    <property type="protein sequence ID" value="KAJ8335245.1"/>
    <property type="molecule type" value="Genomic_DNA"/>
</dbReference>
<sequence>MSLVAYGSSDESESEDTPKSLETGGKSSGLFASLPAPKKSAPEPQDLKNTGPSVDTDPGKNLDPKSGHDTTAIDPPPVSSGLHLNLPRPKKRVDPVKITIPELQRGDSDSDEEEPVSKKALSQVTGGGLSSLLPQPRNLAVKETQRILVPHTLTKRPQEPRAPPARPAGGGNPSLGACASPSAIKAAAKSAALQLARQIAQEDEGSDEELAPENYFSLSDSSQPPTNFPGSSGAWEGNQPEGYYPPLPRILQPGHRTGAVISGLLQWGILSGP</sequence>
<accession>A0A9Q1EAL2</accession>
<evidence type="ECO:0000313" key="3">
    <source>
        <dbReference type="Proteomes" id="UP001152622"/>
    </source>
</evidence>
<feature type="compositionally biased region" description="Polar residues" evidence="1">
    <location>
        <begin position="216"/>
        <end position="230"/>
    </location>
</feature>
<dbReference type="GO" id="GO:0005634">
    <property type="term" value="C:nucleus"/>
    <property type="evidence" value="ECO:0007669"/>
    <property type="project" value="TreeGrafter"/>
</dbReference>
<feature type="region of interest" description="Disordered" evidence="1">
    <location>
        <begin position="197"/>
        <end position="249"/>
    </location>
</feature>
<organism evidence="2 3">
    <name type="scientific">Synaphobranchus kaupii</name>
    <name type="common">Kaup's arrowtooth eel</name>
    <dbReference type="NCBI Taxonomy" id="118154"/>
    <lineage>
        <taxon>Eukaryota</taxon>
        <taxon>Metazoa</taxon>
        <taxon>Chordata</taxon>
        <taxon>Craniata</taxon>
        <taxon>Vertebrata</taxon>
        <taxon>Euteleostomi</taxon>
        <taxon>Actinopterygii</taxon>
        <taxon>Neopterygii</taxon>
        <taxon>Teleostei</taxon>
        <taxon>Anguilliformes</taxon>
        <taxon>Synaphobranchidae</taxon>
        <taxon>Synaphobranchus</taxon>
    </lineage>
</organism>
<dbReference type="AlphaFoldDB" id="A0A9Q1EAL2"/>
<reference evidence="2" key="1">
    <citation type="journal article" date="2023" name="Science">
        <title>Genome structures resolve the early diversification of teleost fishes.</title>
        <authorList>
            <person name="Parey E."/>
            <person name="Louis A."/>
            <person name="Montfort J."/>
            <person name="Bouchez O."/>
            <person name="Roques C."/>
            <person name="Iampietro C."/>
            <person name="Lluch J."/>
            <person name="Castinel A."/>
            <person name="Donnadieu C."/>
            <person name="Desvignes T."/>
            <person name="Floi Bucao C."/>
            <person name="Jouanno E."/>
            <person name="Wen M."/>
            <person name="Mejri S."/>
            <person name="Dirks R."/>
            <person name="Jansen H."/>
            <person name="Henkel C."/>
            <person name="Chen W.J."/>
            <person name="Zahm M."/>
            <person name="Cabau C."/>
            <person name="Klopp C."/>
            <person name="Thompson A.W."/>
            <person name="Robinson-Rechavi M."/>
            <person name="Braasch I."/>
            <person name="Lecointre G."/>
            <person name="Bobe J."/>
            <person name="Postlethwait J.H."/>
            <person name="Berthelot C."/>
            <person name="Roest Crollius H."/>
            <person name="Guiguen Y."/>
        </authorList>
    </citation>
    <scope>NUCLEOTIDE SEQUENCE</scope>
    <source>
        <strain evidence="2">WJC10195</strain>
    </source>
</reference>
<dbReference type="Proteomes" id="UP001152622">
    <property type="component" value="Chromosome 21"/>
</dbReference>
<dbReference type="OrthoDB" id="206969at2759"/>